<evidence type="ECO:0000259" key="2">
    <source>
        <dbReference type="Pfam" id="PF06722"/>
    </source>
</evidence>
<evidence type="ECO:0000259" key="1">
    <source>
        <dbReference type="Pfam" id="PF03033"/>
    </source>
</evidence>
<dbReference type="PANTHER" id="PTHR48050:SF13">
    <property type="entry name" value="STEROL 3-BETA-GLUCOSYLTRANSFERASE UGT80A2"/>
    <property type="match status" value="1"/>
</dbReference>
<dbReference type="Proteomes" id="UP000767446">
    <property type="component" value="Unassembled WGS sequence"/>
</dbReference>
<organism evidence="3 4">
    <name type="scientific">Gomphosphaeria aponina SAG 52.96 = DSM 107014</name>
    <dbReference type="NCBI Taxonomy" id="1521640"/>
    <lineage>
        <taxon>Bacteria</taxon>
        <taxon>Bacillati</taxon>
        <taxon>Cyanobacteriota</taxon>
        <taxon>Cyanophyceae</taxon>
        <taxon>Oscillatoriophycideae</taxon>
        <taxon>Chroococcales</taxon>
        <taxon>Gomphosphaeriaceae</taxon>
        <taxon>Gomphosphaeria</taxon>
    </lineage>
</organism>
<dbReference type="GO" id="GO:0008194">
    <property type="term" value="F:UDP-glycosyltransferase activity"/>
    <property type="evidence" value="ECO:0007669"/>
    <property type="project" value="InterPro"/>
</dbReference>
<dbReference type="EMBL" id="JADQBC010000077">
    <property type="protein sequence ID" value="MBR8828571.1"/>
    <property type="molecule type" value="Genomic_DNA"/>
</dbReference>
<reference evidence="3" key="1">
    <citation type="submission" date="2021-02" db="EMBL/GenBank/DDBJ databases">
        <title>Metagenome analyses of Stigonema ocellatum DSM 106950, Chlorogloea purpurea SAG 13.99 and Gomphosphaeria aponina DSM 107014.</title>
        <authorList>
            <person name="Marter P."/>
            <person name="Huang S."/>
        </authorList>
    </citation>
    <scope>NUCLEOTIDE SEQUENCE</scope>
    <source>
        <strain evidence="3">JP213</strain>
    </source>
</reference>
<dbReference type="PANTHER" id="PTHR48050">
    <property type="entry name" value="STEROL 3-BETA-GLUCOSYLTRANSFERASE"/>
    <property type="match status" value="1"/>
</dbReference>
<dbReference type="GO" id="GO:0005975">
    <property type="term" value="P:carbohydrate metabolic process"/>
    <property type="evidence" value="ECO:0007669"/>
    <property type="project" value="InterPro"/>
</dbReference>
<gene>
    <name evidence="3" type="ORF">DSM107014_11850</name>
</gene>
<dbReference type="AlphaFoldDB" id="A0A941GST3"/>
<dbReference type="InterPro" id="IPR010610">
    <property type="entry name" value="EryCIII-like_C"/>
</dbReference>
<feature type="domain" description="Glycosyltransferase family 28 N-terminal" evidence="1">
    <location>
        <begin position="2"/>
        <end position="136"/>
    </location>
</feature>
<name>A0A941GST3_9CHRO</name>
<dbReference type="GO" id="GO:0033072">
    <property type="term" value="P:vancomycin biosynthetic process"/>
    <property type="evidence" value="ECO:0007669"/>
    <property type="project" value="UniProtKB-ARBA"/>
</dbReference>
<dbReference type="Gene3D" id="3.40.50.2000">
    <property type="entry name" value="Glycogen Phosphorylase B"/>
    <property type="match status" value="2"/>
</dbReference>
<evidence type="ECO:0000313" key="4">
    <source>
        <dbReference type="Proteomes" id="UP000767446"/>
    </source>
</evidence>
<dbReference type="GO" id="GO:0016758">
    <property type="term" value="F:hexosyltransferase activity"/>
    <property type="evidence" value="ECO:0007669"/>
    <property type="project" value="InterPro"/>
</dbReference>
<dbReference type="Pfam" id="PF06722">
    <property type="entry name" value="EryCIII-like_C"/>
    <property type="match status" value="1"/>
</dbReference>
<protein>
    <submittedName>
        <fullName evidence="3">Glycosyltransferase family 1 protein</fullName>
    </submittedName>
</protein>
<dbReference type="CDD" id="cd03784">
    <property type="entry name" value="GT1_Gtf-like"/>
    <property type="match status" value="1"/>
</dbReference>
<feature type="domain" description="Erythromycin biosynthesis protein CIII-like C-terminal" evidence="2">
    <location>
        <begin position="293"/>
        <end position="398"/>
    </location>
</feature>
<sequence length="420" mass="46734">MGTRGDVQPYVALGLGLQKAGYQVKLASLDIFQEFIISRGLNFAPVGSIPQKLSQKSQNKNHTKNLKFHGLFGRVIWWIVYRSILETFMANSWNVCQDAEAIIYSRLALPGYHIAEKLGIPCYAAYTNPLIPTCAFPNPLMTSDFNLNGSLNRLSHIYEEQLFWQFSRNKINKWRQETLNLPPLPITGFYSRQEKQQIPILHCYSESVLPKPIDWSDRVEVTGYWFLDRPSNWQPPAELVNFLESGSPPVYIGFGSMKDTNPEALTKLVVAALAQSGQRGILLTGWGGISELDVPDHVLVVKSVPHDWLFPQMAAVVHHGGAGTTSAGLRAGVPSIIIPFGADQPFWGKRVFQLGVGAEPIPRKDLTVEKLATAIKTVTSDEKIKTNARILGEKIRSENGVANAVEIINRQLTISHSLNH</sequence>
<dbReference type="InterPro" id="IPR050426">
    <property type="entry name" value="Glycosyltransferase_28"/>
</dbReference>
<accession>A0A941GST3</accession>
<proteinExistence type="predicted"/>
<dbReference type="SUPFAM" id="SSF53756">
    <property type="entry name" value="UDP-Glycosyltransferase/glycogen phosphorylase"/>
    <property type="match status" value="1"/>
</dbReference>
<comment type="caution">
    <text evidence="3">The sequence shown here is derived from an EMBL/GenBank/DDBJ whole genome shotgun (WGS) entry which is preliminary data.</text>
</comment>
<dbReference type="InterPro" id="IPR004276">
    <property type="entry name" value="GlycoTrans_28_N"/>
</dbReference>
<dbReference type="FunFam" id="3.40.50.2000:FF:000009">
    <property type="entry name" value="Sterol 3-beta-glucosyltransferase UGT80A2"/>
    <property type="match status" value="1"/>
</dbReference>
<dbReference type="InterPro" id="IPR002213">
    <property type="entry name" value="UDP_glucos_trans"/>
</dbReference>
<dbReference type="Pfam" id="PF03033">
    <property type="entry name" value="Glyco_transf_28"/>
    <property type="match status" value="1"/>
</dbReference>
<evidence type="ECO:0000313" key="3">
    <source>
        <dbReference type="EMBL" id="MBR8828571.1"/>
    </source>
</evidence>